<evidence type="ECO:0000313" key="1">
    <source>
        <dbReference type="EMBL" id="GAA4018201.1"/>
    </source>
</evidence>
<sequence>MMPSFSLLTWLASLAVLPGLGPVSVSRMIVQQEVILRVPVVRPRILRPIRWVEKKGPKCIGSGQIVAAALADERSIDFLLRDRTRIRAKMDDDCPTLDFYGSFYVQPEDDRICAKREEIKSRIGGSCRIDKFRKMVPEFP</sequence>
<dbReference type="Proteomes" id="UP001500235">
    <property type="component" value="Unassembled WGS sequence"/>
</dbReference>
<proteinExistence type="predicted"/>
<name>A0ABP7SYL3_9SPHN</name>
<evidence type="ECO:0000313" key="2">
    <source>
        <dbReference type="Proteomes" id="UP001500235"/>
    </source>
</evidence>
<dbReference type="EMBL" id="BAABBQ010000001">
    <property type="protein sequence ID" value="GAA4018201.1"/>
    <property type="molecule type" value="Genomic_DNA"/>
</dbReference>
<reference evidence="2" key="1">
    <citation type="journal article" date="2019" name="Int. J. Syst. Evol. Microbiol.">
        <title>The Global Catalogue of Microorganisms (GCM) 10K type strain sequencing project: providing services to taxonomists for standard genome sequencing and annotation.</title>
        <authorList>
            <consortium name="The Broad Institute Genomics Platform"/>
            <consortium name="The Broad Institute Genome Sequencing Center for Infectious Disease"/>
            <person name="Wu L."/>
            <person name="Ma J."/>
        </authorList>
    </citation>
    <scope>NUCLEOTIDE SEQUENCE [LARGE SCALE GENOMIC DNA]</scope>
    <source>
        <strain evidence="2">JCM 17563</strain>
    </source>
</reference>
<comment type="caution">
    <text evidence="1">The sequence shown here is derived from an EMBL/GenBank/DDBJ whole genome shotgun (WGS) entry which is preliminary data.</text>
</comment>
<accession>A0ABP7SYL3</accession>
<organism evidence="1 2">
    <name type="scientific">Sphingomonas swuensis</name>
    <dbReference type="NCBI Taxonomy" id="977800"/>
    <lineage>
        <taxon>Bacteria</taxon>
        <taxon>Pseudomonadati</taxon>
        <taxon>Pseudomonadota</taxon>
        <taxon>Alphaproteobacteria</taxon>
        <taxon>Sphingomonadales</taxon>
        <taxon>Sphingomonadaceae</taxon>
        <taxon>Sphingomonas</taxon>
    </lineage>
</organism>
<gene>
    <name evidence="1" type="ORF">GCM10022280_17050</name>
</gene>
<keyword evidence="2" id="KW-1185">Reference proteome</keyword>
<protein>
    <submittedName>
        <fullName evidence="1">Uncharacterized protein</fullName>
    </submittedName>
</protein>